<dbReference type="RefSeq" id="WP_193004019.1">
    <property type="nucleotide sequence ID" value="NZ_CP040449.1"/>
</dbReference>
<evidence type="ECO:0008006" key="3">
    <source>
        <dbReference type="Google" id="ProtNLM"/>
    </source>
</evidence>
<dbReference type="KEGG" id="asim:FE240_07570"/>
<evidence type="ECO:0000313" key="1">
    <source>
        <dbReference type="EMBL" id="QFI54571.1"/>
    </source>
</evidence>
<dbReference type="Proteomes" id="UP000594034">
    <property type="component" value="Chromosome"/>
</dbReference>
<accession>A0A5J6WWK3</accession>
<proteinExistence type="predicted"/>
<dbReference type="EMBL" id="CP040449">
    <property type="protein sequence ID" value="QFI54571.1"/>
    <property type="molecule type" value="Genomic_DNA"/>
</dbReference>
<name>A0A5J6WWK3_9GAMM</name>
<evidence type="ECO:0000313" key="2">
    <source>
        <dbReference type="Proteomes" id="UP000594034"/>
    </source>
</evidence>
<organism evidence="1 2">
    <name type="scientific">Aeromonas simiae</name>
    <dbReference type="NCBI Taxonomy" id="218936"/>
    <lineage>
        <taxon>Bacteria</taxon>
        <taxon>Pseudomonadati</taxon>
        <taxon>Pseudomonadota</taxon>
        <taxon>Gammaproteobacteria</taxon>
        <taxon>Aeromonadales</taxon>
        <taxon>Aeromonadaceae</taxon>
        <taxon>Aeromonas</taxon>
    </lineage>
</organism>
<dbReference type="AlphaFoldDB" id="A0A5J6WWK3"/>
<gene>
    <name evidence="1" type="ORF">FE240_07570</name>
</gene>
<sequence length="233" mass="24830">MKRVAYGLALLLVLPLRAEVLVREVYDAPAMARTLSELYPDLGVSHLGSQLVVSGEPARLAEVKQTLEALNRPPLMLSVQWRVVGERSESGWQVGARHGLGVGAVSRSAQSQGEWQVSGLSGRPVSLTLGQTRPVTLYGWRGGRWVVLLEEREGIAATPTLVGERVTVALNSRSATGMGAGANLSTEVSGRPGEWIELGAISQDQQGSALGTAGGGQQTQTFNQRLQIRVTAR</sequence>
<reference evidence="1 2" key="1">
    <citation type="submission" date="2019-05" db="EMBL/GenBank/DDBJ databases">
        <title>OXA-830, a novel chromosomally encoded expanded-spectrum class D beta-lactamase in Aeromonas simiae.</title>
        <authorList>
            <person name="Zhou W."/>
            <person name="Chen Q."/>
        </authorList>
    </citation>
    <scope>NUCLEOTIDE SEQUENCE [LARGE SCALE GENOMIC DNA]</scope>
    <source>
        <strain evidence="1 2">A6</strain>
    </source>
</reference>
<protein>
    <recommendedName>
        <fullName evidence="3">NolW-like domain-containing protein</fullName>
    </recommendedName>
</protein>
<keyword evidence="2" id="KW-1185">Reference proteome</keyword>